<evidence type="ECO:0000256" key="1">
    <source>
        <dbReference type="PROSITE-ProRule" id="PRU00047"/>
    </source>
</evidence>
<gene>
    <name evidence="5" type="ORF">QYE76_026489</name>
</gene>
<feature type="region of interest" description="Disordered" evidence="2">
    <location>
        <begin position="949"/>
        <end position="968"/>
    </location>
</feature>
<evidence type="ECO:0000259" key="4">
    <source>
        <dbReference type="PROSITE" id="PS50181"/>
    </source>
</evidence>
<feature type="domain" description="F-box" evidence="4">
    <location>
        <begin position="362"/>
        <end position="411"/>
    </location>
</feature>
<dbReference type="PANTHER" id="PTHR33127:SF97">
    <property type="entry name" value="OS08G0448300 PROTEIN"/>
    <property type="match status" value="1"/>
</dbReference>
<protein>
    <recommendedName>
        <fullName evidence="7">F-box domain-containing protein</fullName>
    </recommendedName>
</protein>
<accession>A0AAD8VV82</accession>
<dbReference type="GO" id="GO:0008270">
    <property type="term" value="F:zinc ion binding"/>
    <property type="evidence" value="ECO:0007669"/>
    <property type="project" value="UniProtKB-KW"/>
</dbReference>
<organism evidence="5 6">
    <name type="scientific">Lolium multiflorum</name>
    <name type="common">Italian ryegrass</name>
    <name type="synonym">Lolium perenne subsp. multiflorum</name>
    <dbReference type="NCBI Taxonomy" id="4521"/>
    <lineage>
        <taxon>Eukaryota</taxon>
        <taxon>Viridiplantae</taxon>
        <taxon>Streptophyta</taxon>
        <taxon>Embryophyta</taxon>
        <taxon>Tracheophyta</taxon>
        <taxon>Spermatophyta</taxon>
        <taxon>Magnoliopsida</taxon>
        <taxon>Liliopsida</taxon>
        <taxon>Poales</taxon>
        <taxon>Poaceae</taxon>
        <taxon>BOP clade</taxon>
        <taxon>Pooideae</taxon>
        <taxon>Poodae</taxon>
        <taxon>Poeae</taxon>
        <taxon>Poeae Chloroplast Group 2 (Poeae type)</taxon>
        <taxon>Loliodinae</taxon>
        <taxon>Loliinae</taxon>
        <taxon>Lolium</taxon>
    </lineage>
</organism>
<feature type="compositionally biased region" description="Basic residues" evidence="2">
    <location>
        <begin position="949"/>
        <end position="958"/>
    </location>
</feature>
<dbReference type="GO" id="GO:0003676">
    <property type="term" value="F:nucleic acid binding"/>
    <property type="evidence" value="ECO:0007669"/>
    <property type="project" value="InterPro"/>
</dbReference>
<feature type="region of interest" description="Disordered" evidence="2">
    <location>
        <begin position="895"/>
        <end position="925"/>
    </location>
</feature>
<dbReference type="PROSITE" id="PS50158">
    <property type="entry name" value="ZF_CCHC"/>
    <property type="match status" value="1"/>
</dbReference>
<feature type="compositionally biased region" description="Basic residues" evidence="2">
    <location>
        <begin position="913"/>
        <end position="922"/>
    </location>
</feature>
<sequence>MDMAAESSLPSGFGTRPWLVQGTRGGERQTFVDSSDGSSHAMAVPEMQGKTCLGCIHNGDWLLMLDESTFECFLLHLSDDDPSKKIPLPPLEETLECIETCALIGASPADPDCAVVVAIARDVGYEVERFLLHCRPGDGHWTRLESPDLSFPNLMISHRGEIYYFGASQTLLVIGGDGNGSVRARLIGTLGGARERLDRDAMYYVVESSGDLFVLVTEKFDIFLDDSTVTSIALYRVDIESMMWTRVHNIGRDRAFLVSGHYGFSVPVGPMSGGLLPQGNCVYLVLSSCDCERLYKFCLDDMTMSFCQILPQPTKPWCRAFWAVPPSTTVVKEKKLLLCSDRLAPKVEEDCESIPSLEEEDTRPWHELPLKLLEMVVSKVSLVDRLRFPAVCKSWSMVSNPVEHAKVWPWLMHCSGRDGVCKLFDPLRCQEYTIRVETFETSEIEGQHDRHIFRSSKDGWVAVSTAVEIDDIYIINPFTKEIVEVAMLERRYHFMGMSWSSIDPTSPDCVFFGVCSRHDGKAVGVLTCRQNEDDWTQQHLEYYEGAPFAVAHANPVLFNGKFYCLSRMGNLGTLDPTNDTWKILEKPKPIQMEMEFFGDDHEGREFCYLVEVGGELVSVFVRNANEPPRVFKLNEQEMAWAEVQDIGGSTLFLDYRASYSVVSPEAGHGNKIYFPRYSEDGKQAAFYDMDTKVYHPSFYGSSERQRRRRRGSTTSEVSPAEVHHGVKVRASSRVSSGGGCSGVDGEEWVMTDIAYWGDVESSQQIREMSRSEPKQAERMNGDCFLKNECMYRKIDVELSEENVQLKNDCIDKNVVIQNLKTEIKRRAKGSTAPPTMEPNMSHGDKDDDEYEEGDWVVSLRDKEEIKELKAQVSSLKNDLVKGHEGKCKLDKMLSVQQSPNDKSGLGFNSNNKNKSKNNKTKKGQLQVKDPAKIVCFKCKIEGHHVRSCPLKKKQKGKRPQAQTHIQPQVEEMPLPKKNQANAPIVEKSSEKKEKKRTCYICREKGHISSFCTIGTSSNSITIDDVYSLRKDEGGNVFAKYVGAQSGVKKRTIWVAKPIVTNLLGPNLVGDQQSKT</sequence>
<dbReference type="PANTHER" id="PTHR33127">
    <property type="entry name" value="TRANSMEMBRANE PROTEIN"/>
    <property type="match status" value="1"/>
</dbReference>
<keyword evidence="1" id="KW-0862">Zinc</keyword>
<feature type="region of interest" description="Disordered" evidence="2">
    <location>
        <begin position="700"/>
        <end position="723"/>
    </location>
</feature>
<dbReference type="SUPFAM" id="SSF57756">
    <property type="entry name" value="Retrovirus zinc finger-like domains"/>
    <property type="match status" value="1"/>
</dbReference>
<dbReference type="Pfam" id="PF03478">
    <property type="entry name" value="Beta-prop_KIB1-4"/>
    <property type="match status" value="2"/>
</dbReference>
<feature type="domain" description="CCHC-type" evidence="3">
    <location>
        <begin position="935"/>
        <end position="949"/>
    </location>
</feature>
<keyword evidence="1" id="KW-0479">Metal-binding</keyword>
<dbReference type="PROSITE" id="PS50181">
    <property type="entry name" value="FBOX"/>
    <property type="match status" value="1"/>
</dbReference>
<keyword evidence="6" id="KW-1185">Reference proteome</keyword>
<dbReference type="Pfam" id="PF00098">
    <property type="entry name" value="zf-CCHC"/>
    <property type="match status" value="1"/>
</dbReference>
<feature type="region of interest" description="Disordered" evidence="2">
    <location>
        <begin position="825"/>
        <end position="851"/>
    </location>
</feature>
<dbReference type="InterPro" id="IPR036875">
    <property type="entry name" value="Znf_CCHC_sf"/>
</dbReference>
<dbReference type="SMART" id="SM00256">
    <property type="entry name" value="FBOX"/>
    <property type="match status" value="1"/>
</dbReference>
<dbReference type="AlphaFoldDB" id="A0AAD8VV82"/>
<keyword evidence="1" id="KW-0863">Zinc-finger</keyword>
<proteinExistence type="predicted"/>
<evidence type="ECO:0000256" key="2">
    <source>
        <dbReference type="SAM" id="MobiDB-lite"/>
    </source>
</evidence>
<dbReference type="InterPro" id="IPR001810">
    <property type="entry name" value="F-box_dom"/>
</dbReference>
<evidence type="ECO:0000313" key="5">
    <source>
        <dbReference type="EMBL" id="KAK1620972.1"/>
    </source>
</evidence>
<dbReference type="Gene3D" id="4.10.60.10">
    <property type="entry name" value="Zinc finger, CCHC-type"/>
    <property type="match status" value="1"/>
</dbReference>
<dbReference type="InterPro" id="IPR036047">
    <property type="entry name" value="F-box-like_dom_sf"/>
</dbReference>
<dbReference type="SMART" id="SM00343">
    <property type="entry name" value="ZnF_C2HC"/>
    <property type="match status" value="2"/>
</dbReference>
<evidence type="ECO:0000313" key="6">
    <source>
        <dbReference type="Proteomes" id="UP001231189"/>
    </source>
</evidence>
<dbReference type="SUPFAM" id="SSF81383">
    <property type="entry name" value="F-box domain"/>
    <property type="match status" value="1"/>
</dbReference>
<evidence type="ECO:0000259" key="3">
    <source>
        <dbReference type="PROSITE" id="PS50158"/>
    </source>
</evidence>
<dbReference type="InterPro" id="IPR001878">
    <property type="entry name" value="Znf_CCHC"/>
</dbReference>
<name>A0AAD8VV82_LOLMU</name>
<dbReference type="Pfam" id="PF00646">
    <property type="entry name" value="F-box"/>
    <property type="match status" value="1"/>
</dbReference>
<comment type="caution">
    <text evidence="5">The sequence shown here is derived from an EMBL/GenBank/DDBJ whole genome shotgun (WGS) entry which is preliminary data.</text>
</comment>
<dbReference type="InterPro" id="IPR005174">
    <property type="entry name" value="KIB1-4_b-propeller"/>
</dbReference>
<reference evidence="5" key="1">
    <citation type="submission" date="2023-07" db="EMBL/GenBank/DDBJ databases">
        <title>A chromosome-level genome assembly of Lolium multiflorum.</title>
        <authorList>
            <person name="Chen Y."/>
            <person name="Copetti D."/>
            <person name="Kolliker R."/>
            <person name="Studer B."/>
        </authorList>
    </citation>
    <scope>NUCLEOTIDE SEQUENCE</scope>
    <source>
        <strain evidence="5">02402/16</strain>
        <tissue evidence="5">Leaf</tissue>
    </source>
</reference>
<dbReference type="Proteomes" id="UP001231189">
    <property type="component" value="Unassembled WGS sequence"/>
</dbReference>
<dbReference type="Gene3D" id="1.20.1280.50">
    <property type="match status" value="1"/>
</dbReference>
<dbReference type="EMBL" id="JAUUTY010000006">
    <property type="protein sequence ID" value="KAK1620972.1"/>
    <property type="molecule type" value="Genomic_DNA"/>
</dbReference>
<evidence type="ECO:0008006" key="7">
    <source>
        <dbReference type="Google" id="ProtNLM"/>
    </source>
</evidence>